<dbReference type="Gene3D" id="3.90.215.10">
    <property type="entry name" value="Gamma Fibrinogen, chain A, domain 1"/>
    <property type="match status" value="1"/>
</dbReference>
<protein>
    <recommendedName>
        <fullName evidence="1">Fibrinogen C-terminal domain-containing protein</fullName>
    </recommendedName>
</protein>
<reference evidence="2" key="1">
    <citation type="submission" date="2014-12" db="EMBL/GenBank/DDBJ databases">
        <title>Insight into the proteome of Arion vulgaris.</title>
        <authorList>
            <person name="Aradska J."/>
            <person name="Bulat T."/>
            <person name="Smidak R."/>
            <person name="Sarate P."/>
            <person name="Gangsoo J."/>
            <person name="Sialana F."/>
            <person name="Bilban M."/>
            <person name="Lubec G."/>
        </authorList>
    </citation>
    <scope>NUCLEOTIDE SEQUENCE</scope>
    <source>
        <tissue evidence="2">Skin</tissue>
    </source>
</reference>
<evidence type="ECO:0000259" key="1">
    <source>
        <dbReference type="PROSITE" id="PS51406"/>
    </source>
</evidence>
<name>A0A0B6ZYU7_9EUPU</name>
<sequence>CDVIGRREIYTVFQKRFNGNVDFYRNFADYEEGFGSVDDEFWLGLKNIRRLVVQTGDKNQLRVDMTVKGAGINYTRIYPTFSIGPGDGYRLTVSGLYDRGFGMSSNSFKSFSTYDRGLKDIANKNNRGAGWWFPEDLGYVNLNGVWGVTGKSYSMFWWELRQDLNFVLEKTEMKFKRYVQK</sequence>
<dbReference type="SMART" id="SM00186">
    <property type="entry name" value="FBG"/>
    <property type="match status" value="1"/>
</dbReference>
<dbReference type="InterPro" id="IPR036056">
    <property type="entry name" value="Fibrinogen-like_C"/>
</dbReference>
<dbReference type="SUPFAM" id="SSF56496">
    <property type="entry name" value="Fibrinogen C-terminal domain-like"/>
    <property type="match status" value="1"/>
</dbReference>
<dbReference type="PANTHER" id="PTHR19143">
    <property type="entry name" value="FIBRINOGEN/TENASCIN/ANGIOPOEITIN"/>
    <property type="match status" value="1"/>
</dbReference>
<organism evidence="2">
    <name type="scientific">Arion vulgaris</name>
    <dbReference type="NCBI Taxonomy" id="1028688"/>
    <lineage>
        <taxon>Eukaryota</taxon>
        <taxon>Metazoa</taxon>
        <taxon>Spiralia</taxon>
        <taxon>Lophotrochozoa</taxon>
        <taxon>Mollusca</taxon>
        <taxon>Gastropoda</taxon>
        <taxon>Heterobranchia</taxon>
        <taxon>Euthyneura</taxon>
        <taxon>Panpulmonata</taxon>
        <taxon>Eupulmonata</taxon>
        <taxon>Stylommatophora</taxon>
        <taxon>Helicina</taxon>
        <taxon>Arionoidea</taxon>
        <taxon>Arionidae</taxon>
        <taxon>Arion</taxon>
    </lineage>
</organism>
<gene>
    <name evidence="2" type="primary">ORF88252</name>
</gene>
<accession>A0A0B6ZYU7</accession>
<dbReference type="InterPro" id="IPR014716">
    <property type="entry name" value="Fibrinogen_a/b/g_C_1"/>
</dbReference>
<dbReference type="EMBL" id="HACG01026918">
    <property type="protein sequence ID" value="CEK73783.1"/>
    <property type="molecule type" value="Transcribed_RNA"/>
</dbReference>
<dbReference type="InterPro" id="IPR002181">
    <property type="entry name" value="Fibrinogen_a/b/g_C_dom"/>
</dbReference>
<dbReference type="GO" id="GO:0005615">
    <property type="term" value="C:extracellular space"/>
    <property type="evidence" value="ECO:0007669"/>
    <property type="project" value="TreeGrafter"/>
</dbReference>
<dbReference type="InterPro" id="IPR050373">
    <property type="entry name" value="Fibrinogen_C-term_domain"/>
</dbReference>
<dbReference type="PROSITE" id="PS51406">
    <property type="entry name" value="FIBRINOGEN_C_2"/>
    <property type="match status" value="1"/>
</dbReference>
<feature type="non-terminal residue" evidence="2">
    <location>
        <position position="1"/>
    </location>
</feature>
<dbReference type="Pfam" id="PF00147">
    <property type="entry name" value="Fibrinogen_C"/>
    <property type="match status" value="1"/>
</dbReference>
<proteinExistence type="predicted"/>
<evidence type="ECO:0000313" key="2">
    <source>
        <dbReference type="EMBL" id="CEK73783.1"/>
    </source>
</evidence>
<feature type="domain" description="Fibrinogen C-terminal" evidence="1">
    <location>
        <begin position="1"/>
        <end position="179"/>
    </location>
</feature>
<dbReference type="AlphaFoldDB" id="A0A0B6ZYU7"/>